<protein>
    <submittedName>
        <fullName evidence="6">Protease-4</fullName>
        <ecNumber evidence="6">3.4.21.-</ecNumber>
    </submittedName>
</protein>
<dbReference type="EC" id="3.4.21.-" evidence="6"/>
<evidence type="ECO:0000256" key="1">
    <source>
        <dbReference type="ARBA" id="ARBA00008683"/>
    </source>
</evidence>
<name>A0ABX0XGS8_9SPHN</name>
<dbReference type="NCBIfam" id="TIGR00705">
    <property type="entry name" value="SppA_67K"/>
    <property type="match status" value="1"/>
</dbReference>
<keyword evidence="4" id="KW-0720">Serine protease</keyword>
<dbReference type="CDD" id="cd07018">
    <property type="entry name" value="S49_SppA_67K_type"/>
    <property type="match status" value="1"/>
</dbReference>
<dbReference type="SUPFAM" id="SSF52096">
    <property type="entry name" value="ClpP/crotonase"/>
    <property type="match status" value="2"/>
</dbReference>
<comment type="similarity">
    <text evidence="1">Belongs to the peptidase S49 family.</text>
</comment>
<dbReference type="Gene3D" id="3.90.226.10">
    <property type="entry name" value="2-enoyl-CoA Hydratase, Chain A, domain 1"/>
    <property type="match status" value="3"/>
</dbReference>
<dbReference type="GO" id="GO:0008233">
    <property type="term" value="F:peptidase activity"/>
    <property type="evidence" value="ECO:0007669"/>
    <property type="project" value="UniProtKB-KW"/>
</dbReference>
<dbReference type="Proteomes" id="UP000734218">
    <property type="component" value="Unassembled WGS sequence"/>
</dbReference>
<dbReference type="InterPro" id="IPR047272">
    <property type="entry name" value="S49_SppA_C"/>
</dbReference>
<feature type="domain" description="Peptidase S49" evidence="5">
    <location>
        <begin position="374"/>
        <end position="525"/>
    </location>
</feature>
<evidence type="ECO:0000313" key="6">
    <source>
        <dbReference type="EMBL" id="NJC32534.1"/>
    </source>
</evidence>
<comment type="caution">
    <text evidence="6">The sequence shown here is derived from an EMBL/GenBank/DDBJ whole genome shotgun (WGS) entry which is preliminary data.</text>
</comment>
<dbReference type="RefSeq" id="WP_167951695.1">
    <property type="nucleotide sequence ID" value="NZ_JAATJE010000001.1"/>
</dbReference>
<dbReference type="InterPro" id="IPR047217">
    <property type="entry name" value="S49_SppA_67K_type_N"/>
</dbReference>
<evidence type="ECO:0000313" key="7">
    <source>
        <dbReference type="Proteomes" id="UP000734218"/>
    </source>
</evidence>
<accession>A0ABX0XGS8</accession>
<dbReference type="Pfam" id="PF01343">
    <property type="entry name" value="Peptidase_S49"/>
    <property type="match status" value="2"/>
</dbReference>
<dbReference type="PIRSF" id="PIRSF001217">
    <property type="entry name" value="Protease_4_SppA"/>
    <property type="match status" value="1"/>
</dbReference>
<dbReference type="Gene3D" id="6.20.330.10">
    <property type="match status" value="1"/>
</dbReference>
<dbReference type="InterPro" id="IPR002142">
    <property type="entry name" value="Peptidase_S49"/>
</dbReference>
<organism evidence="6 7">
    <name type="scientific">Sphingomonas jejuensis</name>
    <dbReference type="NCBI Taxonomy" id="904715"/>
    <lineage>
        <taxon>Bacteria</taxon>
        <taxon>Pseudomonadati</taxon>
        <taxon>Pseudomonadota</taxon>
        <taxon>Alphaproteobacteria</taxon>
        <taxon>Sphingomonadales</taxon>
        <taxon>Sphingomonadaceae</taxon>
        <taxon>Sphingomonas</taxon>
    </lineage>
</organism>
<dbReference type="InterPro" id="IPR004634">
    <property type="entry name" value="Pept_S49_pIV"/>
</dbReference>
<dbReference type="PANTHER" id="PTHR33209:SF1">
    <property type="entry name" value="PEPTIDASE S49 DOMAIN-CONTAINING PROTEIN"/>
    <property type="match status" value="1"/>
</dbReference>
<keyword evidence="7" id="KW-1185">Reference proteome</keyword>
<dbReference type="PANTHER" id="PTHR33209">
    <property type="entry name" value="PROTEASE 4"/>
    <property type="match status" value="1"/>
</dbReference>
<sequence>MSFVRGAWRLLVGIKDALVLLFLLLFFALVWAALQATPNRAIVPGALLLDFNGGIVEQPAPSDPVAILSGGAPTREYRLSEVVRSIDSAIPDARVKAIVLDLDRFTGGGQVALQTVGDALDRARRAGKPVLAYATGYTDDSYQLAAHASEVWMDPMGLAAIAGPGGSQLYFKGLIDRLGITAHIYRVGTFKSAVEPFLRADQSPEARRANEALAGALWQAWLADVSAARPKAQIAAVAANPTAALAGPGTLAEAAVARGLVDRLGDRVQFGARVAELAGTGRTRGIDRFAAIPYRDWVAAHPLPTAGAPIGIATVAGTIIDGQADPGTAGGDSVARYILEAVRAKSVRAIVLRIDSPGGSALASERIRQALLEARRQNIPVVASMGSVAASGGYWVSTAAQRVFAEPATITGSIGVFGVIPTIEGALSKIGVTSDGIATTPLSGQPDIFGGTNPAFDQLMQSGVEDIYGRFIGIVAQARRLPPARVAEIAEGRVWDGGSARQLGLVDAFGGIDQAMAEAARLAKVDPQAIHAVYLERQPTAWEQALAGFERRNEDETDATDALTRLVARQQRLALASVAEARLLVSGSAIQARCIECAAMAGSVPKLSTRETASLGEVMLRWLAR</sequence>
<evidence type="ECO:0000256" key="3">
    <source>
        <dbReference type="ARBA" id="ARBA00022801"/>
    </source>
</evidence>
<dbReference type="GO" id="GO:0006508">
    <property type="term" value="P:proteolysis"/>
    <property type="evidence" value="ECO:0007669"/>
    <property type="project" value="UniProtKB-KW"/>
</dbReference>
<reference evidence="6 7" key="1">
    <citation type="submission" date="2020-03" db="EMBL/GenBank/DDBJ databases">
        <title>Genomic Encyclopedia of Type Strains, Phase IV (KMG-IV): sequencing the most valuable type-strain genomes for metagenomic binning, comparative biology and taxonomic classification.</title>
        <authorList>
            <person name="Goeker M."/>
        </authorList>
    </citation>
    <scope>NUCLEOTIDE SEQUENCE [LARGE SCALE GENOMIC DNA]</scope>
    <source>
        <strain evidence="6 7">DSM 27651</strain>
    </source>
</reference>
<evidence type="ECO:0000256" key="4">
    <source>
        <dbReference type="ARBA" id="ARBA00022825"/>
    </source>
</evidence>
<gene>
    <name evidence="6" type="ORF">GGR88_000008</name>
</gene>
<dbReference type="EMBL" id="JAATJE010000001">
    <property type="protein sequence ID" value="NJC32534.1"/>
    <property type="molecule type" value="Genomic_DNA"/>
</dbReference>
<evidence type="ECO:0000259" key="5">
    <source>
        <dbReference type="Pfam" id="PF01343"/>
    </source>
</evidence>
<evidence type="ECO:0000256" key="2">
    <source>
        <dbReference type="ARBA" id="ARBA00022670"/>
    </source>
</evidence>
<feature type="domain" description="Peptidase S49" evidence="5">
    <location>
        <begin position="123"/>
        <end position="278"/>
    </location>
</feature>
<keyword evidence="2 6" id="KW-0645">Protease</keyword>
<keyword evidence="3 6" id="KW-0378">Hydrolase</keyword>
<proteinExistence type="inferred from homology"/>
<dbReference type="CDD" id="cd07023">
    <property type="entry name" value="S49_Sppa_N_C"/>
    <property type="match status" value="1"/>
</dbReference>
<dbReference type="InterPro" id="IPR029045">
    <property type="entry name" value="ClpP/crotonase-like_dom_sf"/>
</dbReference>